<reference evidence="1 2" key="1">
    <citation type="journal article" date="2020" name="Cell">
        <title>Large-Scale Comparative Analyses of Tick Genomes Elucidate Their Genetic Diversity and Vector Capacities.</title>
        <authorList>
            <consortium name="Tick Genome and Microbiome Consortium (TIGMIC)"/>
            <person name="Jia N."/>
            <person name="Wang J."/>
            <person name="Shi W."/>
            <person name="Du L."/>
            <person name="Sun Y."/>
            <person name="Zhan W."/>
            <person name="Jiang J.F."/>
            <person name="Wang Q."/>
            <person name="Zhang B."/>
            <person name="Ji P."/>
            <person name="Bell-Sakyi L."/>
            <person name="Cui X.M."/>
            <person name="Yuan T.T."/>
            <person name="Jiang B.G."/>
            <person name="Yang W.F."/>
            <person name="Lam T.T."/>
            <person name="Chang Q.C."/>
            <person name="Ding S.J."/>
            <person name="Wang X.J."/>
            <person name="Zhu J.G."/>
            <person name="Ruan X.D."/>
            <person name="Zhao L."/>
            <person name="Wei J.T."/>
            <person name="Ye R.Z."/>
            <person name="Que T.C."/>
            <person name="Du C.H."/>
            <person name="Zhou Y.H."/>
            <person name="Cheng J.X."/>
            <person name="Dai P.F."/>
            <person name="Guo W.B."/>
            <person name="Han X.H."/>
            <person name="Huang E.J."/>
            <person name="Li L.F."/>
            <person name="Wei W."/>
            <person name="Gao Y.C."/>
            <person name="Liu J.Z."/>
            <person name="Shao H.Z."/>
            <person name="Wang X."/>
            <person name="Wang C.C."/>
            <person name="Yang T.C."/>
            <person name="Huo Q.B."/>
            <person name="Li W."/>
            <person name="Chen H.Y."/>
            <person name="Chen S.E."/>
            <person name="Zhou L.G."/>
            <person name="Ni X.B."/>
            <person name="Tian J.H."/>
            <person name="Sheng Y."/>
            <person name="Liu T."/>
            <person name="Pan Y.S."/>
            <person name="Xia L.Y."/>
            <person name="Li J."/>
            <person name="Zhao F."/>
            <person name="Cao W.C."/>
        </authorList>
    </citation>
    <scope>NUCLEOTIDE SEQUENCE [LARGE SCALE GENOMIC DNA]</scope>
    <source>
        <strain evidence="1">Iper-2018</strain>
    </source>
</reference>
<proteinExistence type="predicted"/>
<protein>
    <submittedName>
        <fullName evidence="1">Uncharacterized protein</fullName>
    </submittedName>
</protein>
<evidence type="ECO:0000313" key="1">
    <source>
        <dbReference type="EMBL" id="KAG0421193.1"/>
    </source>
</evidence>
<name>A0AC60PJY2_IXOPE</name>
<dbReference type="Proteomes" id="UP000805193">
    <property type="component" value="Unassembled WGS sequence"/>
</dbReference>
<dbReference type="EMBL" id="JABSTQ010010408">
    <property type="protein sequence ID" value="KAG0421193.1"/>
    <property type="molecule type" value="Genomic_DNA"/>
</dbReference>
<organism evidence="1 2">
    <name type="scientific">Ixodes persulcatus</name>
    <name type="common">Taiga tick</name>
    <dbReference type="NCBI Taxonomy" id="34615"/>
    <lineage>
        <taxon>Eukaryota</taxon>
        <taxon>Metazoa</taxon>
        <taxon>Ecdysozoa</taxon>
        <taxon>Arthropoda</taxon>
        <taxon>Chelicerata</taxon>
        <taxon>Arachnida</taxon>
        <taxon>Acari</taxon>
        <taxon>Parasitiformes</taxon>
        <taxon>Ixodida</taxon>
        <taxon>Ixodoidea</taxon>
        <taxon>Ixodidae</taxon>
        <taxon>Ixodinae</taxon>
        <taxon>Ixodes</taxon>
    </lineage>
</organism>
<comment type="caution">
    <text evidence="1">The sequence shown here is derived from an EMBL/GenBank/DDBJ whole genome shotgun (WGS) entry which is preliminary data.</text>
</comment>
<evidence type="ECO:0000313" key="2">
    <source>
        <dbReference type="Proteomes" id="UP000805193"/>
    </source>
</evidence>
<keyword evidence="2" id="KW-1185">Reference proteome</keyword>
<sequence length="205" mass="22030">MGNIVSYTGQDDGEVGMNQLIPGQEGHLERQNPEAASGEPLSSEQDGDVTTPARTMLIQRSGVGSKSLSTLSQRRSRYSQPPKQKTWSRQAEEQRITSRSPATSPEPVRSQQVEPLVAGPASRRRLSLFARSLILSSATLGLVSTLLFLVSWKLLQEPLGVDLGQNASAMMRLLLVYDNASSSSAPGLGPPRNSSVTADTRVSVD</sequence>
<gene>
    <name evidence="1" type="ORF">HPB47_002916</name>
</gene>
<accession>A0AC60PJY2</accession>